<evidence type="ECO:0000256" key="1">
    <source>
        <dbReference type="SAM" id="MobiDB-lite"/>
    </source>
</evidence>
<sequence>MTKEQSNNDSKNSVVVEEDGGAQFQSYLNNDGIDELTPSVRKHRVSSLSLSDLNQWQNGLTKLSSSTSLSKKNSSSANLKKVDSLAKLSRNASIIKRKKKEIIDHERVASYAFCFDIDGVILRGPDTIPQAVEAMKLLNGENKYHIKVPSIFVTNGGGKPEQQRADDLSKRLNCTITKEQIIQGHTPMKDLVDVYKNVLVVGGVGNVCRNVAESYGFKNVYTPLDIMKWNPAVSPYHDLTEEERVCTKDVDFHKIPIDAIMVFADSRNWAADQQIILELLLSVNGVMGTQSKTFDEGPQIYFAHSDFIWATNYKLSRYGMGALQVSIAALYREHTGKELKVNRFGKPQKGTFKFANKVLSHWRQGVLDEHLKKLSVNDPNANDADILINEDGEEIINQAKLENYNWSDSEDDEEDDDTVNGGSSTAKKALKDVGKIADVGKPDKITLELPPASTVYFVGDTPESDIRFANSHDASWHSILVKTGVYQAGTEPKYKPKHLCNDVLEAVKYAIEREHAMELAEWNETAQDVNEDDKGSRLNFADLVMTPSDKKENDTTEKKPSGASSTSKSSIAEAEEVEVPDILAAQIEKLKDVSVSK</sequence>
<dbReference type="InParanoid" id="A0A1D8PNE5"/>
<dbReference type="Pfam" id="PF13242">
    <property type="entry name" value="Hydrolase_like"/>
    <property type="match status" value="1"/>
</dbReference>
<dbReference type="GO" id="GO:0005737">
    <property type="term" value="C:cytoplasm"/>
    <property type="evidence" value="ECO:0000314"/>
    <property type="project" value="CGD"/>
</dbReference>
<protein>
    <recommendedName>
        <fullName evidence="5">Phosphatidyl synthase</fullName>
    </recommendedName>
</protein>
<dbReference type="PANTHER" id="PTHR14269:SF4">
    <property type="entry name" value="CAT EYE SYNDROME CRITICAL REGION PROTEIN 5"/>
    <property type="match status" value="1"/>
</dbReference>
<dbReference type="GO" id="GO:0036170">
    <property type="term" value="P:filamentous growth of a population of unicellular organisms in response to starvation"/>
    <property type="evidence" value="ECO:0000315"/>
    <property type="project" value="CGD"/>
</dbReference>
<evidence type="ECO:0000313" key="4">
    <source>
        <dbReference type="Proteomes" id="UP000000559"/>
    </source>
</evidence>
<reference evidence="3 4" key="2">
    <citation type="journal article" date="2007" name="Genome Biol.">
        <title>Assembly of the Candida albicans genome into sixteen supercontigs aligned on the eight chromosomes.</title>
        <authorList>
            <person name="van het Hoog M."/>
            <person name="Rast T.J."/>
            <person name="Martchenko M."/>
            <person name="Grindle S."/>
            <person name="Dignard D."/>
            <person name="Hogues H."/>
            <person name="Cuomo C."/>
            <person name="Berriman M."/>
            <person name="Scherer S."/>
            <person name="Magee B.B."/>
            <person name="Whiteway M."/>
            <person name="Chibana H."/>
            <person name="Nantel A."/>
            <person name="Magee P.T."/>
        </authorList>
    </citation>
    <scope>GENOME REANNOTATION</scope>
    <source>
        <strain evidence="4">SC5314 / ATCC MYA-2876</strain>
    </source>
</reference>
<evidence type="ECO:0008006" key="5">
    <source>
        <dbReference type="Google" id="ProtNLM"/>
    </source>
</evidence>
<dbReference type="VEuPathDB" id="FungiDB:C5_02380W_A"/>
<dbReference type="GO" id="GO:0009267">
    <property type="term" value="P:cellular response to starvation"/>
    <property type="evidence" value="ECO:0000315"/>
    <property type="project" value="CGD"/>
</dbReference>
<dbReference type="GeneID" id="3637794"/>
<dbReference type="InterPro" id="IPR006353">
    <property type="entry name" value="HAD-SF_hydro_IIA_CECR5"/>
</dbReference>
<dbReference type="OrthoDB" id="10251048at2759"/>
<dbReference type="NCBIfam" id="TIGR01456">
    <property type="entry name" value="CECR5"/>
    <property type="match status" value="1"/>
</dbReference>
<accession>A0A1D8PNE5</accession>
<feature type="compositionally biased region" description="Low complexity" evidence="1">
    <location>
        <begin position="561"/>
        <end position="572"/>
    </location>
</feature>
<dbReference type="STRING" id="237561.A0A1D8PNE5"/>
<dbReference type="InterPro" id="IPR050324">
    <property type="entry name" value="CDP-alcohol_PTase-I"/>
</dbReference>
<reference evidence="3 4" key="3">
    <citation type="journal article" date="2013" name="Genome Biol.">
        <title>Assembly of a phased diploid Candida albicans genome facilitates allele-specific measurements and provides a simple model for repeat and indel structure.</title>
        <authorList>
            <person name="Muzzey D."/>
            <person name="Schwartz K."/>
            <person name="Weissman J.S."/>
            <person name="Sherlock G."/>
        </authorList>
    </citation>
    <scope>NUCLEOTIDE SEQUENCE [LARGE SCALE GENOMIC DNA]</scope>
    <source>
        <strain evidence="4">SC5314 / ATCC MYA-2876</strain>
    </source>
</reference>
<dbReference type="GO" id="GO:0005739">
    <property type="term" value="C:mitochondrion"/>
    <property type="evidence" value="ECO:0000314"/>
    <property type="project" value="CGD"/>
</dbReference>
<name>A0A1D8PNE5_CANAL</name>
<dbReference type="RefSeq" id="XP_720555.2">
    <property type="nucleotide sequence ID" value="XM_715462.2"/>
</dbReference>
<dbReference type="GO" id="GO:0046474">
    <property type="term" value="P:glycerophospholipid biosynthetic process"/>
    <property type="evidence" value="ECO:0000318"/>
    <property type="project" value="GO_Central"/>
</dbReference>
<dbReference type="NCBIfam" id="TIGR01460">
    <property type="entry name" value="HAD-SF-IIA"/>
    <property type="match status" value="1"/>
</dbReference>
<dbReference type="SUPFAM" id="SSF56784">
    <property type="entry name" value="HAD-like"/>
    <property type="match status" value="2"/>
</dbReference>
<dbReference type="EMBL" id="CP017627">
    <property type="protein sequence ID" value="AOW29664.1"/>
    <property type="molecule type" value="Genomic_DNA"/>
</dbReference>
<dbReference type="GO" id="GO:0036180">
    <property type="term" value="P:filamentous growth of a population of unicellular organisms in response to biotic stimulus"/>
    <property type="evidence" value="ECO:0000315"/>
    <property type="project" value="CGD"/>
</dbReference>
<dbReference type="SMR" id="A0A1D8PNE5"/>
<evidence type="ECO:0000313" key="2">
    <source>
        <dbReference type="CGD" id="CAL0000194450"/>
    </source>
</evidence>
<feature type="compositionally biased region" description="Acidic residues" evidence="1">
    <location>
        <begin position="408"/>
        <end position="418"/>
    </location>
</feature>
<gene>
    <name evidence="2" type="primary">SRG1</name>
    <name evidence="3" type="ordered locus">CAALFM_C502380WA</name>
    <name evidence="2" type="ordered locus">orf19.11721</name>
</gene>
<dbReference type="PANTHER" id="PTHR14269">
    <property type="entry name" value="CDP-DIACYLGLYCEROL--GLYCEROL-3-PHOSPHATE 3-PHOSPHATIDYLTRANSFERASE-RELATED"/>
    <property type="match status" value="1"/>
</dbReference>
<dbReference type="Gene3D" id="3.40.50.1000">
    <property type="entry name" value="HAD superfamily/HAD-like"/>
    <property type="match status" value="3"/>
</dbReference>
<dbReference type="InterPro" id="IPR006357">
    <property type="entry name" value="HAD-SF_hydro_IIA"/>
</dbReference>
<dbReference type="Proteomes" id="UP000000559">
    <property type="component" value="Chromosome 5"/>
</dbReference>
<dbReference type="eggNOG" id="KOG1618">
    <property type="taxonomic scope" value="Eukaryota"/>
</dbReference>
<reference evidence="3 4" key="1">
    <citation type="journal article" date="2004" name="Proc. Natl. Acad. Sci. U.S.A.">
        <title>The diploid genome sequence of Candida albicans.</title>
        <authorList>
            <person name="Jones T."/>
            <person name="Federspiel N.A."/>
            <person name="Chibana H."/>
            <person name="Dungan J."/>
            <person name="Kalman S."/>
            <person name="Magee B.B."/>
            <person name="Newport G."/>
            <person name="Thorstenson Y.R."/>
            <person name="Agabian N."/>
            <person name="Magee P.T."/>
            <person name="Davis R.W."/>
            <person name="Scherer S."/>
        </authorList>
    </citation>
    <scope>NUCLEOTIDE SEQUENCE [LARGE SCALE GENOMIC DNA]</scope>
    <source>
        <strain evidence="4">SC5314 / ATCC MYA-2876</strain>
    </source>
</reference>
<feature type="compositionally biased region" description="Basic and acidic residues" evidence="1">
    <location>
        <begin position="548"/>
        <end position="560"/>
    </location>
</feature>
<feature type="region of interest" description="Disordered" evidence="1">
    <location>
        <begin position="403"/>
        <end position="426"/>
    </location>
</feature>
<feature type="region of interest" description="Disordered" evidence="1">
    <location>
        <begin position="544"/>
        <end position="577"/>
    </location>
</feature>
<proteinExistence type="predicted"/>
<dbReference type="CGD" id="CAL0000194450">
    <property type="gene designation" value="SRG1"/>
</dbReference>
<dbReference type="GO" id="GO:0016791">
    <property type="term" value="F:phosphatase activity"/>
    <property type="evidence" value="ECO:0000314"/>
    <property type="project" value="CGD"/>
</dbReference>
<keyword evidence="4" id="KW-1185">Reference proteome</keyword>
<evidence type="ECO:0000313" key="3">
    <source>
        <dbReference type="EMBL" id="AOW29664.1"/>
    </source>
</evidence>
<dbReference type="Pfam" id="PF13344">
    <property type="entry name" value="Hydrolase_6"/>
    <property type="match status" value="1"/>
</dbReference>
<dbReference type="InterPro" id="IPR023214">
    <property type="entry name" value="HAD_sf"/>
</dbReference>
<dbReference type="FunFam" id="3.40.50.1000:FF:000069">
    <property type="entry name" value="HAD-superfamily subfamily IIA hydrolase"/>
    <property type="match status" value="1"/>
</dbReference>
<dbReference type="AlphaFoldDB" id="A0A1D8PNE5"/>
<dbReference type="FunFam" id="3.40.50.1000:FF:000201">
    <property type="entry name" value="Piso0_001792 protein"/>
    <property type="match status" value="1"/>
</dbReference>
<dbReference type="KEGG" id="cal:CAALFM_C502380WA"/>
<organism evidence="3 4">
    <name type="scientific">Candida albicans (strain SC5314 / ATCC MYA-2876)</name>
    <name type="common">Yeast</name>
    <dbReference type="NCBI Taxonomy" id="237561"/>
    <lineage>
        <taxon>Eukaryota</taxon>
        <taxon>Fungi</taxon>
        <taxon>Dikarya</taxon>
        <taxon>Ascomycota</taxon>
        <taxon>Saccharomycotina</taxon>
        <taxon>Pichiomycetes</taxon>
        <taxon>Debaryomycetaceae</taxon>
        <taxon>Candida/Lodderomyces clade</taxon>
        <taxon>Candida</taxon>
    </lineage>
</organism>
<dbReference type="InterPro" id="IPR036412">
    <property type="entry name" value="HAD-like_sf"/>
</dbReference>